<dbReference type="OrthoDB" id="10030815at2759"/>
<dbReference type="InterPro" id="IPR036691">
    <property type="entry name" value="Endo/exonu/phosph_ase_sf"/>
</dbReference>
<evidence type="ECO:0000313" key="3">
    <source>
        <dbReference type="WBParaSite" id="SSLN_0000985601-mRNA-1"/>
    </source>
</evidence>
<reference evidence="1 2" key="2">
    <citation type="submission" date="2018-11" db="EMBL/GenBank/DDBJ databases">
        <authorList>
            <consortium name="Pathogen Informatics"/>
        </authorList>
    </citation>
    <scope>NUCLEOTIDE SEQUENCE [LARGE SCALE GENOMIC DNA]</scope>
    <source>
        <strain evidence="1 2">NST_G2</strain>
    </source>
</reference>
<keyword evidence="2" id="KW-1185">Reference proteome</keyword>
<dbReference type="WBParaSite" id="SSLN_0000985601-mRNA-1">
    <property type="protein sequence ID" value="SSLN_0000985601-mRNA-1"/>
    <property type="gene ID" value="SSLN_0000985601"/>
</dbReference>
<dbReference type="PANTHER" id="PTHR23227:SF84">
    <property type="entry name" value="ENDONUCLEASE_EXONUCLEASE_PHOSPHATASE DOMAIN-CONTAINING PROTEIN"/>
    <property type="match status" value="1"/>
</dbReference>
<name>A0A183SZ46_SCHSO</name>
<gene>
    <name evidence="1" type="ORF">SSLN_LOCUS9494</name>
</gene>
<sequence length="377" mass="42875">MLLWPPVTGTKLSPVAPRSWVLSSGHTPGNRHDRWVKPDNHRSNWPERRTALVTRKLARYKVDIAALSENRFFEQGQLEEMGAGYIFFWSSRPKAELRDAGVAFATRNDIVRRLPCLQQGVNDRLMSLRLPLRGDQFATIISAYAPPMTSSDAAKDEFYGDLHALLVTVPKEDKLIGLGDFNARVGTDHAAWQGVLGPHCLGSCNNNGLLLLRTCAGHNLLLTNNFFRLPTREKATNQITEKLEELHAPDDNATVETRRCQLRNVIQSTTLEFLERTRRQLQDWFDDNDADISNLLAEKNGLHKAYMDLRTDATKAAFFRCRRLVQQRLRKMQDAWMIRKSEEIQGYADSNEMKNFFKATKAIYGPHGCPALTAQHC</sequence>
<dbReference type="InterPro" id="IPR027124">
    <property type="entry name" value="Swc5/CFDP1/2"/>
</dbReference>
<dbReference type="PANTHER" id="PTHR23227">
    <property type="entry name" value="BUCENTAUR RELATED"/>
    <property type="match status" value="1"/>
</dbReference>
<accession>A0A183SZ46</accession>
<dbReference type="Gene3D" id="3.60.10.10">
    <property type="entry name" value="Endonuclease/exonuclease/phosphatase"/>
    <property type="match status" value="1"/>
</dbReference>
<dbReference type="SUPFAM" id="SSF56219">
    <property type="entry name" value="DNase I-like"/>
    <property type="match status" value="1"/>
</dbReference>
<proteinExistence type="predicted"/>
<dbReference type="AlphaFoldDB" id="A0A183SZ46"/>
<dbReference type="EMBL" id="UYSU01035275">
    <property type="protein sequence ID" value="VDL95879.1"/>
    <property type="molecule type" value="Genomic_DNA"/>
</dbReference>
<dbReference type="Proteomes" id="UP000275846">
    <property type="component" value="Unassembled WGS sequence"/>
</dbReference>
<protein>
    <submittedName>
        <fullName evidence="3">Endo/exonuclease/phosphatase domain-containing protein</fullName>
    </submittedName>
</protein>
<evidence type="ECO:0000313" key="2">
    <source>
        <dbReference type="Proteomes" id="UP000275846"/>
    </source>
</evidence>
<dbReference type="STRING" id="70667.A0A183SZ46"/>
<reference evidence="3" key="1">
    <citation type="submission" date="2016-06" db="UniProtKB">
        <authorList>
            <consortium name="WormBaseParasite"/>
        </authorList>
    </citation>
    <scope>IDENTIFICATION</scope>
</reference>
<organism evidence="3">
    <name type="scientific">Schistocephalus solidus</name>
    <name type="common">Tapeworm</name>
    <dbReference type="NCBI Taxonomy" id="70667"/>
    <lineage>
        <taxon>Eukaryota</taxon>
        <taxon>Metazoa</taxon>
        <taxon>Spiralia</taxon>
        <taxon>Lophotrochozoa</taxon>
        <taxon>Platyhelminthes</taxon>
        <taxon>Cestoda</taxon>
        <taxon>Eucestoda</taxon>
        <taxon>Diphyllobothriidea</taxon>
        <taxon>Diphyllobothriidae</taxon>
        <taxon>Schistocephalus</taxon>
    </lineage>
</organism>
<evidence type="ECO:0000313" key="1">
    <source>
        <dbReference type="EMBL" id="VDL95879.1"/>
    </source>
</evidence>